<dbReference type="OrthoDB" id="9785687at2"/>
<name>A0A449I3T8_9BACE</name>
<dbReference type="InterPro" id="IPR013762">
    <property type="entry name" value="Integrase-like_cat_sf"/>
</dbReference>
<dbReference type="EMBL" id="CAACYH010000004">
    <property type="protein sequence ID" value="VFB14130.1"/>
    <property type="molecule type" value="Genomic_DNA"/>
</dbReference>
<gene>
    <name evidence="5" type="primary">xerC_5</name>
    <name evidence="5" type="ORF">NCTC7812_01671</name>
</gene>
<accession>A0A449I3T8</accession>
<dbReference type="PANTHER" id="PTHR30349:SF41">
    <property type="entry name" value="INTEGRASE_RECOMBINASE PROTEIN MJ0367-RELATED"/>
    <property type="match status" value="1"/>
</dbReference>
<dbReference type="SUPFAM" id="SSF56349">
    <property type="entry name" value="DNA breaking-rejoining enzymes"/>
    <property type="match status" value="1"/>
</dbReference>
<dbReference type="InterPro" id="IPR002104">
    <property type="entry name" value="Integrase_catalytic"/>
</dbReference>
<proteinExistence type="inferred from homology"/>
<dbReference type="GO" id="GO:0006310">
    <property type="term" value="P:DNA recombination"/>
    <property type="evidence" value="ECO:0007669"/>
    <property type="project" value="UniProtKB-KW"/>
</dbReference>
<sequence>MSNNKTKNIHVLMQECTEHLRFLGYSEACITLHQKKWSEYLLPYLQEKGIVFYSTEVGECYLKSVLPDLTPFPKRVLTRSVHILSSYLDTGVIPKKIVQVEEHPLPGEIGEAARLFLKEQINRRRCETTVLKHRRNLSYFIAFLETRSKSKFSDIGEDDVVSFLSTSRNAIDRYFSLRLFLRFLSVQEYIQTDFEYVLSRNRYPKREKLPSIYSAEEIQQIELSVEQSGPVGKRDYAILLLATRLGLRASDICRLKFEHLDWDHNIIAFTQYKTRKAIELPLLTEVGEAIVNYLRYSRPISRHPEIFLSARPPYRPMFRWGINNAISRIMRESGIDISGRKFGPHAMRHSLASRLLANGVSLPVISESLGHDSSLSTMEYLRVDLSSLMGCALDVPLVNPAFYEQKGGLFYEQV</sequence>
<dbReference type="PANTHER" id="PTHR30349">
    <property type="entry name" value="PHAGE INTEGRASE-RELATED"/>
    <property type="match status" value="1"/>
</dbReference>
<dbReference type="InterPro" id="IPR050090">
    <property type="entry name" value="Tyrosine_recombinase_XerCD"/>
</dbReference>
<evidence type="ECO:0000259" key="4">
    <source>
        <dbReference type="PROSITE" id="PS51898"/>
    </source>
</evidence>
<dbReference type="Pfam" id="PF00589">
    <property type="entry name" value="Phage_integrase"/>
    <property type="match status" value="1"/>
</dbReference>
<dbReference type="Proteomes" id="UP000396835">
    <property type="component" value="Unassembled WGS sequence"/>
</dbReference>
<dbReference type="GO" id="GO:0015074">
    <property type="term" value="P:DNA integration"/>
    <property type="evidence" value="ECO:0007669"/>
    <property type="project" value="InterPro"/>
</dbReference>
<dbReference type="InterPro" id="IPR011010">
    <property type="entry name" value="DNA_brk_join_enz"/>
</dbReference>
<evidence type="ECO:0000256" key="2">
    <source>
        <dbReference type="ARBA" id="ARBA00023125"/>
    </source>
</evidence>
<dbReference type="RefSeq" id="WP_131752231.1">
    <property type="nucleotide sequence ID" value="NZ_CAACYH010000004.1"/>
</dbReference>
<organism evidence="5 6">
    <name type="scientific">Prevotella heparinolytica</name>
    <dbReference type="NCBI Taxonomy" id="28113"/>
    <lineage>
        <taxon>Bacteria</taxon>
        <taxon>Pseudomonadati</taxon>
        <taxon>Bacteroidota</taxon>
        <taxon>Bacteroidia</taxon>
        <taxon>Bacteroidales</taxon>
        <taxon>Bacteroidaceae</taxon>
        <taxon>Bacteroides</taxon>
    </lineage>
</organism>
<protein>
    <submittedName>
        <fullName evidence="5">Site-specific recombinase XerD</fullName>
    </submittedName>
</protein>
<evidence type="ECO:0000313" key="5">
    <source>
        <dbReference type="EMBL" id="VFB14130.1"/>
    </source>
</evidence>
<dbReference type="Gene3D" id="1.10.150.130">
    <property type="match status" value="1"/>
</dbReference>
<evidence type="ECO:0000313" key="6">
    <source>
        <dbReference type="Proteomes" id="UP000396835"/>
    </source>
</evidence>
<comment type="similarity">
    <text evidence="1">Belongs to the 'phage' integrase family.</text>
</comment>
<reference evidence="5 6" key="1">
    <citation type="submission" date="2019-02" db="EMBL/GenBank/DDBJ databases">
        <authorList>
            <consortium name="Pathogen Informatics"/>
        </authorList>
    </citation>
    <scope>NUCLEOTIDE SEQUENCE [LARGE SCALE GENOMIC DNA]</scope>
    <source>
        <strain evidence="5 6">3012STDY7078512</strain>
    </source>
</reference>
<dbReference type="PROSITE" id="PS51898">
    <property type="entry name" value="TYR_RECOMBINASE"/>
    <property type="match status" value="1"/>
</dbReference>
<feature type="domain" description="Tyr recombinase" evidence="4">
    <location>
        <begin position="208"/>
        <end position="393"/>
    </location>
</feature>
<keyword evidence="2" id="KW-0238">DNA-binding</keyword>
<dbReference type="CDD" id="cd01188">
    <property type="entry name" value="INT_RitA_C_like"/>
    <property type="match status" value="1"/>
</dbReference>
<dbReference type="Gene3D" id="1.10.443.10">
    <property type="entry name" value="Intergrase catalytic core"/>
    <property type="match status" value="1"/>
</dbReference>
<dbReference type="AlphaFoldDB" id="A0A449I3T8"/>
<keyword evidence="3" id="KW-0233">DNA recombination</keyword>
<dbReference type="GO" id="GO:0003677">
    <property type="term" value="F:DNA binding"/>
    <property type="evidence" value="ECO:0007669"/>
    <property type="project" value="UniProtKB-KW"/>
</dbReference>
<dbReference type="InterPro" id="IPR010998">
    <property type="entry name" value="Integrase_recombinase_N"/>
</dbReference>
<evidence type="ECO:0000256" key="3">
    <source>
        <dbReference type="ARBA" id="ARBA00023172"/>
    </source>
</evidence>
<evidence type="ECO:0000256" key="1">
    <source>
        <dbReference type="ARBA" id="ARBA00008857"/>
    </source>
</evidence>